<gene>
    <name evidence="3" type="ORF">OH76DRAFT_1330941</name>
    <name evidence="2" type="ORF">OH76DRAFT_1517041</name>
</gene>
<dbReference type="InterPro" id="IPR057514">
    <property type="entry name" value="NTF2_SigF"/>
</dbReference>
<evidence type="ECO:0000313" key="2">
    <source>
        <dbReference type="EMBL" id="RDX39712.1"/>
    </source>
</evidence>
<proteinExistence type="predicted"/>
<dbReference type="EMBL" id="KZ857646">
    <property type="protein sequence ID" value="RDX39793.1"/>
    <property type="molecule type" value="Genomic_DNA"/>
</dbReference>
<evidence type="ECO:0000313" key="4">
    <source>
        <dbReference type="Proteomes" id="UP000256964"/>
    </source>
</evidence>
<sequence>MENPANEITNVIKLVTAAVNPEIQKAAVLQYYARDMSFRHPLCIIPSAFDSRDAMLPILQWYRMLSPMIKGDVSSVTYDEEKHIVFLDVTQIFHIRSSPLNPAPARYVYRPRSCVYLIEEQEDFYHPDDLMALLAPPLISVVRLALRTATFACKV</sequence>
<dbReference type="PANTHER" id="PTHR35393">
    <property type="entry name" value="CHROMOSOME 1, WHOLE GENOME SHOTGUN SEQUENCE"/>
    <property type="match status" value="1"/>
</dbReference>
<name>A0A371CHF3_9APHY</name>
<reference evidence="2 4" key="1">
    <citation type="journal article" date="2018" name="Biotechnol. Biofuels">
        <title>Integrative visual omics of the white-rot fungus Polyporus brumalis exposes the biotechnological potential of its oxidative enzymes for delignifying raw plant biomass.</title>
        <authorList>
            <person name="Miyauchi S."/>
            <person name="Rancon A."/>
            <person name="Drula E."/>
            <person name="Hage H."/>
            <person name="Chaduli D."/>
            <person name="Favel A."/>
            <person name="Grisel S."/>
            <person name="Henrissat B."/>
            <person name="Herpoel-Gimbert I."/>
            <person name="Ruiz-Duenas F.J."/>
            <person name="Chevret D."/>
            <person name="Hainaut M."/>
            <person name="Lin J."/>
            <person name="Wang M."/>
            <person name="Pangilinan J."/>
            <person name="Lipzen A."/>
            <person name="Lesage-Meessen L."/>
            <person name="Navarro D."/>
            <person name="Riley R."/>
            <person name="Grigoriev I.V."/>
            <person name="Zhou S."/>
            <person name="Raouche S."/>
            <person name="Rosso M.N."/>
        </authorList>
    </citation>
    <scope>NUCLEOTIDE SEQUENCE [LARGE SCALE GENOMIC DNA]</scope>
    <source>
        <strain evidence="2 4">BRFM 1820</strain>
    </source>
</reference>
<evidence type="ECO:0000313" key="3">
    <source>
        <dbReference type="EMBL" id="RDX39793.1"/>
    </source>
</evidence>
<dbReference type="PANTHER" id="PTHR35393:SF1">
    <property type="entry name" value="SNOAL-LIKE DOMAIN-CONTAINING PROTEIN"/>
    <property type="match status" value="1"/>
</dbReference>
<organism evidence="2 4">
    <name type="scientific">Lentinus brumalis</name>
    <dbReference type="NCBI Taxonomy" id="2498619"/>
    <lineage>
        <taxon>Eukaryota</taxon>
        <taxon>Fungi</taxon>
        <taxon>Dikarya</taxon>
        <taxon>Basidiomycota</taxon>
        <taxon>Agaricomycotina</taxon>
        <taxon>Agaricomycetes</taxon>
        <taxon>Polyporales</taxon>
        <taxon>Polyporaceae</taxon>
        <taxon>Lentinus</taxon>
    </lineage>
</organism>
<dbReference type="Pfam" id="PF24840">
    <property type="entry name" value="NTF2_SigF"/>
    <property type="match status" value="1"/>
</dbReference>
<dbReference type="OrthoDB" id="2344312at2759"/>
<dbReference type="Proteomes" id="UP000256964">
    <property type="component" value="Unassembled WGS sequence"/>
</dbReference>
<feature type="non-terminal residue" evidence="2">
    <location>
        <position position="1"/>
    </location>
</feature>
<dbReference type="EMBL" id="KZ857667">
    <property type="protein sequence ID" value="RDX39712.1"/>
    <property type="molecule type" value="Genomic_DNA"/>
</dbReference>
<evidence type="ECO:0000259" key="1">
    <source>
        <dbReference type="Pfam" id="PF24840"/>
    </source>
</evidence>
<dbReference type="AlphaFoldDB" id="A0A371CHF3"/>
<keyword evidence="4" id="KW-1185">Reference proteome</keyword>
<accession>A0A371CHF3</accession>
<protein>
    <recommendedName>
        <fullName evidence="1">SigF-like NTF2-like domain-containing protein</fullName>
    </recommendedName>
</protein>
<dbReference type="STRING" id="139420.A0A371CHF3"/>
<feature type="domain" description="SigF-like NTF2-like" evidence="1">
    <location>
        <begin position="1"/>
        <end position="154"/>
    </location>
</feature>